<dbReference type="PROSITE" id="PS51387">
    <property type="entry name" value="FAD_PCMH"/>
    <property type="match status" value="1"/>
</dbReference>
<feature type="domain" description="FAD-binding PCMH-type" evidence="4">
    <location>
        <begin position="122"/>
        <end position="303"/>
    </location>
</feature>
<sequence length="569" mass="62603">MKIVPLLLGFSAVLGTCLQTVYGAASPQEWKRLGESLQGRLHPAIPLSAPCFSVVNGRNVQRSESACREVQQGYTKPDFRFTAASARMNPQWETCMSTSEGCLLDSLNPNNSAAWAGRDCKQGSVPPYFIEVNDPRDVQKAFEFAKKTGTYLSIKASGHDYKGRSSMPGSLSLWTAKLRSMSYSKTFTPEGGNKAYAAVTIGAGAITEDIYKFADENNVTFIGGYAQTISASGGWVQGGGHSVLSPVYGLGVDRVLQFKIVTPDGEYRTANQFKNQDLYWALRGGGGGTFGVVLESTMSVEPAMSIRVASISVPSNTENAQRFLSLTINETYKWNQEGWGGHMTSVSLINVNPRLTLKEARESVKTITDFALANNGTSVVEDLPSWQAFFQKYVLSAQAVVGQPIILGTRLMPTELLKNDSGKNQVLNFIYTALTKYRTEPYIILGAPTLYNYTEGTTSVTPAWRTASFQLGGSVKYPWNSTVSDIKRIYREVTERVQLSRVIAPNSGAYTNEGDLYEPDHEKAFWGDNYPKLLKIKKKYDPEGLLDCWHCVGSRGPTDPRFSCYLTLL</sequence>
<feature type="chain" id="PRO_5040181798" description="FAD-binding PCMH-type domain-containing protein" evidence="3">
    <location>
        <begin position="24"/>
        <end position="569"/>
    </location>
</feature>
<comment type="caution">
    <text evidence="5">The sequence shown here is derived from an EMBL/GenBank/DDBJ whole genome shotgun (WGS) entry which is preliminary data.</text>
</comment>
<dbReference type="Pfam" id="PF01565">
    <property type="entry name" value="FAD_binding_4"/>
    <property type="match status" value="1"/>
</dbReference>
<dbReference type="Pfam" id="PF08031">
    <property type="entry name" value="BBE"/>
    <property type="match status" value="1"/>
</dbReference>
<evidence type="ECO:0000313" key="6">
    <source>
        <dbReference type="Proteomes" id="UP001049176"/>
    </source>
</evidence>
<dbReference type="KEGG" id="more:E1B28_008280"/>
<dbReference type="InterPro" id="IPR050432">
    <property type="entry name" value="FAD-linked_Oxidoreductases_BP"/>
</dbReference>
<gene>
    <name evidence="5" type="ORF">E1B28_008280</name>
</gene>
<dbReference type="Gene3D" id="3.30.465.10">
    <property type="match status" value="2"/>
</dbReference>
<keyword evidence="3" id="KW-0732">Signal</keyword>
<evidence type="ECO:0000259" key="4">
    <source>
        <dbReference type="PROSITE" id="PS51387"/>
    </source>
</evidence>
<evidence type="ECO:0000256" key="2">
    <source>
        <dbReference type="ARBA" id="ARBA00023002"/>
    </source>
</evidence>
<dbReference type="GO" id="GO:0016491">
    <property type="term" value="F:oxidoreductase activity"/>
    <property type="evidence" value="ECO:0007669"/>
    <property type="project" value="UniProtKB-KW"/>
</dbReference>
<organism evidence="5 6">
    <name type="scientific">Marasmius oreades</name>
    <name type="common">fairy-ring Marasmius</name>
    <dbReference type="NCBI Taxonomy" id="181124"/>
    <lineage>
        <taxon>Eukaryota</taxon>
        <taxon>Fungi</taxon>
        <taxon>Dikarya</taxon>
        <taxon>Basidiomycota</taxon>
        <taxon>Agaricomycotina</taxon>
        <taxon>Agaricomycetes</taxon>
        <taxon>Agaricomycetidae</taxon>
        <taxon>Agaricales</taxon>
        <taxon>Marasmiineae</taxon>
        <taxon>Marasmiaceae</taxon>
        <taxon>Marasmius</taxon>
    </lineage>
</organism>
<dbReference type="GO" id="GO:0071949">
    <property type="term" value="F:FAD binding"/>
    <property type="evidence" value="ECO:0007669"/>
    <property type="project" value="InterPro"/>
</dbReference>
<keyword evidence="6" id="KW-1185">Reference proteome</keyword>
<keyword evidence="2" id="KW-0560">Oxidoreductase</keyword>
<reference evidence="5" key="1">
    <citation type="journal article" date="2021" name="Genome Biol. Evol.">
        <title>The assembled and annotated genome of the fairy-ring fungus Marasmius oreades.</title>
        <authorList>
            <person name="Hiltunen M."/>
            <person name="Ament-Velasquez S.L."/>
            <person name="Johannesson H."/>
        </authorList>
    </citation>
    <scope>NUCLEOTIDE SEQUENCE</scope>
    <source>
        <strain evidence="5">03SP1</strain>
    </source>
</reference>
<dbReference type="PANTHER" id="PTHR13878">
    <property type="entry name" value="GULONOLACTONE OXIDASE"/>
    <property type="match status" value="1"/>
</dbReference>
<dbReference type="Proteomes" id="UP001049176">
    <property type="component" value="Chromosome 5"/>
</dbReference>
<name>A0A9P7UU45_9AGAR</name>
<dbReference type="OrthoDB" id="9983560at2759"/>
<dbReference type="SUPFAM" id="SSF56176">
    <property type="entry name" value="FAD-binding/transporter-associated domain-like"/>
    <property type="match status" value="1"/>
</dbReference>
<dbReference type="InterPro" id="IPR036318">
    <property type="entry name" value="FAD-bd_PCMH-like_sf"/>
</dbReference>
<proteinExistence type="inferred from homology"/>
<dbReference type="AlphaFoldDB" id="A0A9P7UU45"/>
<accession>A0A9P7UU45</accession>
<protein>
    <recommendedName>
        <fullName evidence="4">FAD-binding PCMH-type domain-containing protein</fullName>
    </recommendedName>
</protein>
<dbReference type="InterPro" id="IPR006094">
    <property type="entry name" value="Oxid_FAD_bind_N"/>
</dbReference>
<dbReference type="EMBL" id="CM032185">
    <property type="protein sequence ID" value="KAG7091879.1"/>
    <property type="molecule type" value="Genomic_DNA"/>
</dbReference>
<dbReference type="InterPro" id="IPR016169">
    <property type="entry name" value="FAD-bd_PCMH_sub2"/>
</dbReference>
<comment type="similarity">
    <text evidence="1">Belongs to the oxygen-dependent FAD-linked oxidoreductase family.</text>
</comment>
<dbReference type="InterPro" id="IPR012951">
    <property type="entry name" value="BBE"/>
</dbReference>
<dbReference type="GeneID" id="66077356"/>
<dbReference type="RefSeq" id="XP_043008349.1">
    <property type="nucleotide sequence ID" value="XM_043153065.1"/>
</dbReference>
<evidence type="ECO:0000256" key="3">
    <source>
        <dbReference type="SAM" id="SignalP"/>
    </source>
</evidence>
<feature type="signal peptide" evidence="3">
    <location>
        <begin position="1"/>
        <end position="23"/>
    </location>
</feature>
<dbReference type="PANTHER" id="PTHR13878:SF91">
    <property type="entry name" value="FAD BINDING DOMAIN PROTEIN (AFU_ORTHOLOGUE AFUA_6G12070)-RELATED"/>
    <property type="match status" value="1"/>
</dbReference>
<evidence type="ECO:0000313" key="5">
    <source>
        <dbReference type="EMBL" id="KAG7091879.1"/>
    </source>
</evidence>
<evidence type="ECO:0000256" key="1">
    <source>
        <dbReference type="ARBA" id="ARBA00005466"/>
    </source>
</evidence>
<dbReference type="InterPro" id="IPR016166">
    <property type="entry name" value="FAD-bd_PCMH"/>
</dbReference>